<gene>
    <name evidence="1" type="ORF">OQ497_04310</name>
</gene>
<name>A0ABT3QD46_9PROT</name>
<dbReference type="Proteomes" id="UP001301152">
    <property type="component" value="Unassembled WGS sequence"/>
</dbReference>
<comment type="caution">
    <text evidence="1">The sequence shown here is derived from an EMBL/GenBank/DDBJ whole genome shotgun (WGS) entry which is preliminary data.</text>
</comment>
<accession>A0ABT3QD46</accession>
<organism evidence="1 2">
    <name type="scientific">Acetobacter thailandicus</name>
    <dbReference type="NCBI Taxonomy" id="1502842"/>
    <lineage>
        <taxon>Bacteria</taxon>
        <taxon>Pseudomonadati</taxon>
        <taxon>Pseudomonadota</taxon>
        <taxon>Alphaproteobacteria</taxon>
        <taxon>Acetobacterales</taxon>
        <taxon>Acetobacteraceae</taxon>
        <taxon>Acetobacter</taxon>
    </lineage>
</organism>
<dbReference type="Gene3D" id="3.40.50.720">
    <property type="entry name" value="NAD(P)-binding Rossmann-like Domain"/>
    <property type="match status" value="1"/>
</dbReference>
<dbReference type="EMBL" id="JAPIUZ010000001">
    <property type="protein sequence ID" value="MCX2563186.1"/>
    <property type="molecule type" value="Genomic_DNA"/>
</dbReference>
<dbReference type="RefSeq" id="WP_173558974.1">
    <property type="nucleotide sequence ID" value="NZ_JAPIUZ010000001.1"/>
</dbReference>
<evidence type="ECO:0000313" key="2">
    <source>
        <dbReference type="Proteomes" id="UP001301152"/>
    </source>
</evidence>
<proteinExistence type="predicted"/>
<reference evidence="1 2" key="1">
    <citation type="submission" date="2022-11" db="EMBL/GenBank/DDBJ databases">
        <title>Genome sequencing of Acetobacter type strain.</title>
        <authorList>
            <person name="Heo J."/>
            <person name="Lee D."/>
            <person name="Han B.-H."/>
            <person name="Hong S.-B."/>
            <person name="Kwon S.-W."/>
        </authorList>
    </citation>
    <scope>NUCLEOTIDE SEQUENCE [LARGE SCALE GENOMIC DNA]</scope>
    <source>
        <strain evidence="1 2">KACC 21253</strain>
    </source>
</reference>
<protein>
    <recommendedName>
        <fullName evidence="3">FdrA domain protein</fullName>
    </recommendedName>
</protein>
<sequence length="58" mass="6528">MTEQQPSPLFEQTLSVVNIGIDLFAETLRQQSVDVVQVQWSPPATQNEDLMNLLDSLL</sequence>
<keyword evidence="2" id="KW-1185">Reference proteome</keyword>
<evidence type="ECO:0008006" key="3">
    <source>
        <dbReference type="Google" id="ProtNLM"/>
    </source>
</evidence>
<evidence type="ECO:0000313" key="1">
    <source>
        <dbReference type="EMBL" id="MCX2563186.1"/>
    </source>
</evidence>